<proteinExistence type="predicted"/>
<keyword evidence="1" id="KW-0812">Transmembrane</keyword>
<dbReference type="InterPro" id="IPR036259">
    <property type="entry name" value="MFS_trans_sf"/>
</dbReference>
<keyword evidence="1" id="KW-1133">Transmembrane helix</keyword>
<feature type="transmembrane region" description="Helical" evidence="1">
    <location>
        <begin position="12"/>
        <end position="32"/>
    </location>
</feature>
<dbReference type="AlphaFoldDB" id="A0A9D2MJV6"/>
<evidence type="ECO:0000313" key="3">
    <source>
        <dbReference type="Proteomes" id="UP000823877"/>
    </source>
</evidence>
<gene>
    <name evidence="2" type="ORF">IAA37_07085</name>
</gene>
<feature type="transmembrane region" description="Helical" evidence="1">
    <location>
        <begin position="120"/>
        <end position="153"/>
    </location>
</feature>
<feature type="transmembrane region" description="Helical" evidence="1">
    <location>
        <begin position="86"/>
        <end position="108"/>
    </location>
</feature>
<dbReference type="EMBL" id="DWXN01000012">
    <property type="protein sequence ID" value="HJB75416.1"/>
    <property type="molecule type" value="Genomic_DNA"/>
</dbReference>
<protein>
    <submittedName>
        <fullName evidence="2">Uncharacterized protein</fullName>
    </submittedName>
</protein>
<reference evidence="2" key="2">
    <citation type="submission" date="2021-04" db="EMBL/GenBank/DDBJ databases">
        <authorList>
            <person name="Gilroy R."/>
        </authorList>
    </citation>
    <scope>NUCLEOTIDE SEQUENCE</scope>
    <source>
        <strain evidence="2">CHK188-16595</strain>
    </source>
</reference>
<accession>A0A9D2MJV6</accession>
<reference evidence="2" key="1">
    <citation type="journal article" date="2021" name="PeerJ">
        <title>Extensive microbial diversity within the chicken gut microbiome revealed by metagenomics and culture.</title>
        <authorList>
            <person name="Gilroy R."/>
            <person name="Ravi A."/>
            <person name="Getino M."/>
            <person name="Pursley I."/>
            <person name="Horton D.L."/>
            <person name="Alikhan N.F."/>
            <person name="Baker D."/>
            <person name="Gharbi K."/>
            <person name="Hall N."/>
            <person name="Watson M."/>
            <person name="Adriaenssens E.M."/>
            <person name="Foster-Nyarko E."/>
            <person name="Jarju S."/>
            <person name="Secka A."/>
            <person name="Antonio M."/>
            <person name="Oren A."/>
            <person name="Chaudhuri R.R."/>
            <person name="La Ragione R."/>
            <person name="Hildebrand F."/>
            <person name="Pallen M.J."/>
        </authorList>
    </citation>
    <scope>NUCLEOTIDE SEQUENCE</scope>
    <source>
        <strain evidence="2">CHK188-16595</strain>
    </source>
</reference>
<evidence type="ECO:0000313" key="2">
    <source>
        <dbReference type="EMBL" id="HJB75416.1"/>
    </source>
</evidence>
<dbReference type="SUPFAM" id="SSF103473">
    <property type="entry name" value="MFS general substrate transporter"/>
    <property type="match status" value="1"/>
</dbReference>
<sequence length="222" mass="24107">MKYNKKLNPYIISFLVSAVLSAAAVLAIKYYIPFSNETAGSYAVATIFGDSIKVFLIKILSVVACVLALITFLLRSRKRTAHKAFFPSFTIVFSVIWLVLPLLSSYTISRYTGSLITQTVTGIAIIANAVFFMLSVFFAGIAAMDLIYCIVLLQNREQRAGCSAMLLCGVLFGIAVSVFASSALQSAVGLNYVFVIFGAVALIVGIFSLFRATKGNKEMIKE</sequence>
<feature type="transmembrane region" description="Helical" evidence="1">
    <location>
        <begin position="165"/>
        <end position="184"/>
    </location>
</feature>
<evidence type="ECO:0000256" key="1">
    <source>
        <dbReference type="SAM" id="Phobius"/>
    </source>
</evidence>
<feature type="transmembrane region" description="Helical" evidence="1">
    <location>
        <begin position="190"/>
        <end position="210"/>
    </location>
</feature>
<dbReference type="Proteomes" id="UP000823877">
    <property type="component" value="Unassembled WGS sequence"/>
</dbReference>
<feature type="transmembrane region" description="Helical" evidence="1">
    <location>
        <begin position="52"/>
        <end position="74"/>
    </location>
</feature>
<name>A0A9D2MJV6_9FIRM</name>
<comment type="caution">
    <text evidence="2">The sequence shown here is derived from an EMBL/GenBank/DDBJ whole genome shotgun (WGS) entry which is preliminary data.</text>
</comment>
<organism evidence="2 3">
    <name type="scientific">Candidatus Eubacterium faecale</name>
    <dbReference type="NCBI Taxonomy" id="2838568"/>
    <lineage>
        <taxon>Bacteria</taxon>
        <taxon>Bacillati</taxon>
        <taxon>Bacillota</taxon>
        <taxon>Clostridia</taxon>
        <taxon>Eubacteriales</taxon>
        <taxon>Eubacteriaceae</taxon>
        <taxon>Eubacterium</taxon>
    </lineage>
</organism>
<keyword evidence="1" id="KW-0472">Membrane</keyword>